<protein>
    <recommendedName>
        <fullName evidence="1">DUF7708 domain-containing protein</fullName>
    </recommendedName>
</protein>
<gene>
    <name evidence="2" type="ORF">C8A03DRAFT_14313</name>
</gene>
<dbReference type="Pfam" id="PF24809">
    <property type="entry name" value="DUF7708"/>
    <property type="match status" value="1"/>
</dbReference>
<accession>A0AAN7CCK9</accession>
<comment type="caution">
    <text evidence="2">The sequence shown here is derived from an EMBL/GenBank/DDBJ whole genome shotgun (WGS) entry which is preliminary data.</text>
</comment>
<evidence type="ECO:0000313" key="2">
    <source>
        <dbReference type="EMBL" id="KAK4239290.1"/>
    </source>
</evidence>
<dbReference type="AlphaFoldDB" id="A0AAN7CCK9"/>
<proteinExistence type="predicted"/>
<name>A0AAN7CCK9_9PEZI</name>
<reference evidence="2" key="1">
    <citation type="journal article" date="2023" name="Mol. Phylogenet. Evol.">
        <title>Genome-scale phylogeny and comparative genomics of the fungal order Sordariales.</title>
        <authorList>
            <person name="Hensen N."/>
            <person name="Bonometti L."/>
            <person name="Westerberg I."/>
            <person name="Brannstrom I.O."/>
            <person name="Guillou S."/>
            <person name="Cros-Aarteil S."/>
            <person name="Calhoun S."/>
            <person name="Haridas S."/>
            <person name="Kuo A."/>
            <person name="Mondo S."/>
            <person name="Pangilinan J."/>
            <person name="Riley R."/>
            <person name="LaButti K."/>
            <person name="Andreopoulos B."/>
            <person name="Lipzen A."/>
            <person name="Chen C."/>
            <person name="Yan M."/>
            <person name="Daum C."/>
            <person name="Ng V."/>
            <person name="Clum A."/>
            <person name="Steindorff A."/>
            <person name="Ohm R.A."/>
            <person name="Martin F."/>
            <person name="Silar P."/>
            <person name="Natvig D.O."/>
            <person name="Lalanne C."/>
            <person name="Gautier V."/>
            <person name="Ament-Velasquez S.L."/>
            <person name="Kruys A."/>
            <person name="Hutchinson M.I."/>
            <person name="Powell A.J."/>
            <person name="Barry K."/>
            <person name="Miller A.N."/>
            <person name="Grigoriev I.V."/>
            <person name="Debuchy R."/>
            <person name="Gladieux P."/>
            <person name="Hiltunen Thoren M."/>
            <person name="Johannesson H."/>
        </authorList>
    </citation>
    <scope>NUCLEOTIDE SEQUENCE</scope>
    <source>
        <strain evidence="2">CBS 532.94</strain>
    </source>
</reference>
<dbReference type="InterPro" id="IPR056125">
    <property type="entry name" value="DUF7708"/>
</dbReference>
<feature type="domain" description="DUF7708" evidence="1">
    <location>
        <begin position="120"/>
        <end position="262"/>
    </location>
</feature>
<evidence type="ECO:0000259" key="1">
    <source>
        <dbReference type="Pfam" id="PF24809"/>
    </source>
</evidence>
<keyword evidence="3" id="KW-1185">Reference proteome</keyword>
<sequence>MSTASSAQAVGQVVFQSPFAAGGGHVSDGLVSQTAPRPVLWDVAVRRFSSPSYHINSQRLVARMDSARTAYAKAFVAIQKSIKDVDTAAILSHSSETDVAQTALELFNQPSSTADDRGRVSRFIDLIHHYHGVFDVLSQAGDFGYLAVIWGGMKLLLMMARNKKELLSKVTDMLIEIGWSLSRIEVWAAMYPTARMVELISMLYAAVADFLQEVVLHFAHKSTVRKVLSSFVRPFEEKFGRAMDRISRLERCIEKDAIALHALQTRSMAEHQMVDAALHRHHVQTTLNSLPLPPHPLQPRSPSSPSPSYIFPDLFHQIKHLLFHNFPSQATYHESLAATYSVTARAWEKWFAVEQRHLPSSAVTITIAKAHLSHGLCDAPDYQHALQWAAQQRRLTPHIPSAYLIWAQGMTVHTAIASLIFQVLQQRPGAVVEYNLDMDMFRRATSSVKRLWELFVYLMKVLGGCLIYISIGSAGPDEFAVVEKFVRTVRNWEGPPIWVTLIHPYNEGFVGMEEATDLDGLYDVHPSLCATDALHHVLMLEVDIHQVDETIQTVLWDAVWRETRYASVGVCFARVVDAIQGAAEELSRQEVDGVPILGEAERELWIAGVQKWINNPVASNNLRELVQRHLDIVDLALPDEIRAAISRHLKRLVLVIDESEAGSFASRSMTQIQRMRVWDRMKEAIIPGAEAMFCGTIPELVADALDTYATMPCQTARQAGLVVMRLMNERFGGDGTWKASMSLDEQLMVKRIVQAIMTGFADTIEALLEPEEAEQGSE</sequence>
<dbReference type="EMBL" id="MU860067">
    <property type="protein sequence ID" value="KAK4239290.1"/>
    <property type="molecule type" value="Genomic_DNA"/>
</dbReference>
<dbReference type="Proteomes" id="UP001303760">
    <property type="component" value="Unassembled WGS sequence"/>
</dbReference>
<reference evidence="2" key="2">
    <citation type="submission" date="2023-05" db="EMBL/GenBank/DDBJ databases">
        <authorList>
            <consortium name="Lawrence Berkeley National Laboratory"/>
            <person name="Steindorff A."/>
            <person name="Hensen N."/>
            <person name="Bonometti L."/>
            <person name="Westerberg I."/>
            <person name="Brannstrom I.O."/>
            <person name="Guillou S."/>
            <person name="Cros-Aarteil S."/>
            <person name="Calhoun S."/>
            <person name="Haridas S."/>
            <person name="Kuo A."/>
            <person name="Mondo S."/>
            <person name="Pangilinan J."/>
            <person name="Riley R."/>
            <person name="Labutti K."/>
            <person name="Andreopoulos B."/>
            <person name="Lipzen A."/>
            <person name="Chen C."/>
            <person name="Yanf M."/>
            <person name="Daum C."/>
            <person name="Ng V."/>
            <person name="Clum A."/>
            <person name="Ohm R."/>
            <person name="Martin F."/>
            <person name="Silar P."/>
            <person name="Natvig D."/>
            <person name="Lalanne C."/>
            <person name="Gautier V."/>
            <person name="Ament-Velasquez S.L."/>
            <person name="Kruys A."/>
            <person name="Hutchinson M.I."/>
            <person name="Powell A.J."/>
            <person name="Barry K."/>
            <person name="Miller A.N."/>
            <person name="Grigoriev I.V."/>
            <person name="Debuchy R."/>
            <person name="Gladieux P."/>
            <person name="Thoren M.H."/>
            <person name="Johannesson H."/>
        </authorList>
    </citation>
    <scope>NUCLEOTIDE SEQUENCE</scope>
    <source>
        <strain evidence="2">CBS 532.94</strain>
    </source>
</reference>
<evidence type="ECO:0000313" key="3">
    <source>
        <dbReference type="Proteomes" id="UP001303760"/>
    </source>
</evidence>
<organism evidence="2 3">
    <name type="scientific">Achaetomium macrosporum</name>
    <dbReference type="NCBI Taxonomy" id="79813"/>
    <lineage>
        <taxon>Eukaryota</taxon>
        <taxon>Fungi</taxon>
        <taxon>Dikarya</taxon>
        <taxon>Ascomycota</taxon>
        <taxon>Pezizomycotina</taxon>
        <taxon>Sordariomycetes</taxon>
        <taxon>Sordariomycetidae</taxon>
        <taxon>Sordariales</taxon>
        <taxon>Chaetomiaceae</taxon>
        <taxon>Achaetomium</taxon>
    </lineage>
</organism>